<proteinExistence type="predicted"/>
<dbReference type="Proteomes" id="UP001148125">
    <property type="component" value="Unassembled WGS sequence"/>
</dbReference>
<reference evidence="1" key="1">
    <citation type="submission" date="2024-05" db="EMBL/GenBank/DDBJ databases">
        <title>Alkalihalobacillus sp. strain MEB203 novel alkaliphilic bacterium from Lonar Lake, India.</title>
        <authorList>
            <person name="Joshi A."/>
            <person name="Thite S."/>
            <person name="Mengade P."/>
        </authorList>
    </citation>
    <scope>NUCLEOTIDE SEQUENCE</scope>
    <source>
        <strain evidence="1">MEB 203</strain>
    </source>
</reference>
<name>A0ABT5VIW4_9BACI</name>
<gene>
    <name evidence="1" type="ORF">N7Z68_12415</name>
</gene>
<keyword evidence="2" id="KW-1185">Reference proteome</keyword>
<comment type="caution">
    <text evidence="1">The sequence shown here is derived from an EMBL/GenBank/DDBJ whole genome shotgun (WGS) entry which is preliminary data.</text>
</comment>
<accession>A0ABT5VIW4</accession>
<dbReference type="EMBL" id="JAOTPO010000008">
    <property type="protein sequence ID" value="MDE5414179.1"/>
    <property type="molecule type" value="Genomic_DNA"/>
</dbReference>
<organism evidence="1 2">
    <name type="scientific">Alkalihalobacterium chitinilyticum</name>
    <dbReference type="NCBI Taxonomy" id="2980103"/>
    <lineage>
        <taxon>Bacteria</taxon>
        <taxon>Bacillati</taxon>
        <taxon>Bacillota</taxon>
        <taxon>Bacilli</taxon>
        <taxon>Bacillales</taxon>
        <taxon>Bacillaceae</taxon>
        <taxon>Alkalihalobacterium</taxon>
    </lineage>
</organism>
<sequence>MSNEKRDKVSFSSQLSENIWGHRFMDGQRGPEYVLEFLNVMVGTDYQLDADSYYRKKSTGLRKFIFEGDKEGRSNEIARLDDEERKKLNYAISDREKIDVVREFFRNLEVPIYDGRGKPANRSWYAKSLYPLHDSLLFFELRKKGNSISYERNFYARGGELYYLMLSYGTRNNPELKASIEKRLNNLLSKNKPIESIVDSISNALTLQKPEEKPAPLKEGNGKEKYPYLPDDIDIELFRKFAIEFNNLIKLNIDMYEMFKLLVSLATFQIKRYLLSRVTEDNKTVMFFDCMDGQVEQVRKQSAISFNQNELLIKQKYEDTFEKIFNEKIQNEAYVAENLEVWKKDDGEKFFELLDLGNLHKRTKQRAISTLAKCEDYNDVKTKLFNIVKDIIDDQLKKHQIPIIRGLVRDGGMGGFRTGTNYRYFMSDNFIKILVFINVKPNQPIEYSDFLKSIYNDYGIIIGEVEAKKSGIYARSQLNVSYFQKNEYSLREKLRQNGLLIEYSDATAMIRNPFEYTEDEVSL</sequence>
<evidence type="ECO:0000313" key="2">
    <source>
        <dbReference type="Proteomes" id="UP001148125"/>
    </source>
</evidence>
<evidence type="ECO:0000313" key="1">
    <source>
        <dbReference type="EMBL" id="MDE5414179.1"/>
    </source>
</evidence>
<evidence type="ECO:0008006" key="3">
    <source>
        <dbReference type="Google" id="ProtNLM"/>
    </source>
</evidence>
<protein>
    <recommendedName>
        <fullName evidence="3">Restriction endonuclease</fullName>
    </recommendedName>
</protein>
<dbReference type="RefSeq" id="WP_275118795.1">
    <property type="nucleotide sequence ID" value="NZ_JAOTPO010000008.1"/>
</dbReference>